<feature type="domain" description="Aspartate/ornithine carbamoyltransferase carbamoyl-P binding" evidence="8">
    <location>
        <begin position="3"/>
        <end position="141"/>
    </location>
</feature>
<dbReference type="Proteomes" id="UP000664654">
    <property type="component" value="Unassembled WGS sequence"/>
</dbReference>
<dbReference type="FunFam" id="3.40.50.1370:FF:000008">
    <property type="entry name" value="Ornithine carbamoyltransferase"/>
    <property type="match status" value="1"/>
</dbReference>
<organism evidence="9 10">
    <name type="scientific">Bowmanella dokdonensis</name>
    <dbReference type="NCBI Taxonomy" id="751969"/>
    <lineage>
        <taxon>Bacteria</taxon>
        <taxon>Pseudomonadati</taxon>
        <taxon>Pseudomonadota</taxon>
        <taxon>Gammaproteobacteria</taxon>
        <taxon>Alteromonadales</taxon>
        <taxon>Alteromonadaceae</taxon>
        <taxon>Bowmanella</taxon>
    </lineage>
</organism>
<dbReference type="EMBL" id="JAFKCV010000001">
    <property type="protein sequence ID" value="MBN7823795.1"/>
    <property type="molecule type" value="Genomic_DNA"/>
</dbReference>
<dbReference type="Pfam" id="PF02729">
    <property type="entry name" value="OTCace_N"/>
    <property type="match status" value="1"/>
</dbReference>
<protein>
    <recommendedName>
        <fullName evidence="2 5">Ornithine carbamoyltransferase</fullName>
        <ecNumber evidence="2 5">2.1.3.3</ecNumber>
    </recommendedName>
</protein>
<evidence type="ECO:0000256" key="5">
    <source>
        <dbReference type="NCBIfam" id="TIGR00658"/>
    </source>
</evidence>
<evidence type="ECO:0000256" key="2">
    <source>
        <dbReference type="ARBA" id="ARBA00013007"/>
    </source>
</evidence>
<gene>
    <name evidence="9" type="ORF">J0A66_01035</name>
</gene>
<dbReference type="InterPro" id="IPR006132">
    <property type="entry name" value="Asp/Orn_carbamoyltranf_P-bd"/>
</dbReference>
<evidence type="ECO:0000313" key="9">
    <source>
        <dbReference type="EMBL" id="MBN7823795.1"/>
    </source>
</evidence>
<evidence type="ECO:0000256" key="1">
    <source>
        <dbReference type="ARBA" id="ARBA00007805"/>
    </source>
</evidence>
<comment type="catalytic activity">
    <reaction evidence="4">
        <text>carbamoyl phosphate + L-ornithine = L-citrulline + phosphate + H(+)</text>
        <dbReference type="Rhea" id="RHEA:19513"/>
        <dbReference type="ChEBI" id="CHEBI:15378"/>
        <dbReference type="ChEBI" id="CHEBI:43474"/>
        <dbReference type="ChEBI" id="CHEBI:46911"/>
        <dbReference type="ChEBI" id="CHEBI:57743"/>
        <dbReference type="ChEBI" id="CHEBI:58228"/>
        <dbReference type="EC" id="2.1.3.3"/>
    </reaction>
</comment>
<dbReference type="InterPro" id="IPR006130">
    <property type="entry name" value="Asp/Orn_carbamoylTrfase"/>
</dbReference>
<dbReference type="NCBIfam" id="NF011380">
    <property type="entry name" value="PRK14805.1"/>
    <property type="match status" value="1"/>
</dbReference>
<dbReference type="GO" id="GO:0016597">
    <property type="term" value="F:amino acid binding"/>
    <property type="evidence" value="ECO:0007669"/>
    <property type="project" value="InterPro"/>
</dbReference>
<evidence type="ECO:0000259" key="8">
    <source>
        <dbReference type="Pfam" id="PF02729"/>
    </source>
</evidence>
<reference evidence="9" key="1">
    <citation type="submission" date="2021-03" db="EMBL/GenBank/DDBJ databases">
        <title>novel species isolated from a fishpond in China.</title>
        <authorList>
            <person name="Lu H."/>
            <person name="Cai Z."/>
        </authorList>
    </citation>
    <scope>NUCLEOTIDE SEQUENCE</scope>
    <source>
        <strain evidence="9">JCM 30855</strain>
    </source>
</reference>
<dbReference type="AlphaFoldDB" id="A0A939DKE9"/>
<dbReference type="GO" id="GO:0019240">
    <property type="term" value="P:citrulline biosynthetic process"/>
    <property type="evidence" value="ECO:0007669"/>
    <property type="project" value="TreeGrafter"/>
</dbReference>
<dbReference type="InterPro" id="IPR002292">
    <property type="entry name" value="Orn/put_carbamltrans"/>
</dbReference>
<feature type="domain" description="Aspartate/ornithine carbamoyltransferase Asp/Orn-binding" evidence="7">
    <location>
        <begin position="151"/>
        <end position="299"/>
    </location>
</feature>
<keyword evidence="10" id="KW-1185">Reference proteome</keyword>
<name>A0A939DKE9_9ALTE</name>
<keyword evidence="3 6" id="KW-0808">Transferase</keyword>
<comment type="similarity">
    <text evidence="1">Belongs to the aspartate/ornithine carbamoyltransferase superfamily. OTCase family.</text>
</comment>
<evidence type="ECO:0000256" key="4">
    <source>
        <dbReference type="ARBA" id="ARBA00048772"/>
    </source>
</evidence>
<evidence type="ECO:0000259" key="7">
    <source>
        <dbReference type="Pfam" id="PF00185"/>
    </source>
</evidence>
<dbReference type="NCBIfam" id="TIGR00658">
    <property type="entry name" value="orni_carb_tr"/>
    <property type="match status" value="1"/>
</dbReference>
<evidence type="ECO:0000256" key="3">
    <source>
        <dbReference type="ARBA" id="ARBA00022679"/>
    </source>
</evidence>
<dbReference type="InterPro" id="IPR036901">
    <property type="entry name" value="Asp/Orn_carbamoylTrfase_sf"/>
</dbReference>
<dbReference type="Gene3D" id="3.40.50.1370">
    <property type="entry name" value="Aspartate/ornithine carbamoyltransferase"/>
    <property type="match status" value="2"/>
</dbReference>
<accession>A0A939DKE9</accession>
<dbReference type="PRINTS" id="PR00100">
    <property type="entry name" value="AOTCASE"/>
</dbReference>
<evidence type="ECO:0000313" key="10">
    <source>
        <dbReference type="Proteomes" id="UP000664654"/>
    </source>
</evidence>
<dbReference type="PRINTS" id="PR00102">
    <property type="entry name" value="OTCASE"/>
</dbReference>
<sequence length="306" mass="33803">MKKDLLTFCDWPQAELQALLELALRVKQKPQDYGRTLEGKSVVALFEKPSLRTRVSFDIGINRLGGHMVYLDSQAGKLSGREAAHDMGANLACWADAIVARVYSHKTLEQMAETARVPVINALCDLYHPCQALADYLTLKEVYNEVQEPVLAYVGDGNNVTHSLLLLGAILGTEVRVITPKGHEIAAWIRDKAENLASQNGGRLVFSQDLAAAEGADVLYTDTWVSMGDKTPIEQAREVFMPYQLNRALMERTGAGHVMHCQPAHRDLEITSELIDSECSLLLRQAENRMHAQNAILISLLGQPAS</sequence>
<dbReference type="InterPro" id="IPR006131">
    <property type="entry name" value="Asp_carbamoyltransf_Asp/Orn-bd"/>
</dbReference>
<dbReference type="NCBIfam" id="NF001986">
    <property type="entry name" value="PRK00779.1"/>
    <property type="match status" value="1"/>
</dbReference>
<dbReference type="GO" id="GO:0004585">
    <property type="term" value="F:ornithine carbamoyltransferase activity"/>
    <property type="evidence" value="ECO:0007669"/>
    <property type="project" value="UniProtKB-UniRule"/>
</dbReference>
<dbReference type="EC" id="2.1.3.3" evidence="2 5"/>
<comment type="caution">
    <text evidence="9">The sequence shown here is derived from an EMBL/GenBank/DDBJ whole genome shotgun (WGS) entry which is preliminary data.</text>
</comment>
<dbReference type="GO" id="GO:0042450">
    <property type="term" value="P:L-arginine biosynthetic process via ornithine"/>
    <property type="evidence" value="ECO:0007669"/>
    <property type="project" value="UniProtKB-UniRule"/>
</dbReference>
<proteinExistence type="inferred from homology"/>
<dbReference type="SUPFAM" id="SSF53671">
    <property type="entry name" value="Aspartate/ornithine carbamoyltransferase"/>
    <property type="match status" value="1"/>
</dbReference>
<dbReference type="PANTHER" id="PTHR45753:SF3">
    <property type="entry name" value="ORNITHINE TRANSCARBAMYLASE, MITOCHONDRIAL"/>
    <property type="match status" value="1"/>
</dbReference>
<evidence type="ECO:0000256" key="6">
    <source>
        <dbReference type="RuleBase" id="RU003634"/>
    </source>
</evidence>
<dbReference type="PANTHER" id="PTHR45753">
    <property type="entry name" value="ORNITHINE CARBAMOYLTRANSFERASE, MITOCHONDRIAL"/>
    <property type="match status" value="1"/>
</dbReference>
<dbReference type="RefSeq" id="WP_206571910.1">
    <property type="nucleotide sequence ID" value="NZ_JAFKCV010000001.1"/>
</dbReference>
<dbReference type="Pfam" id="PF00185">
    <property type="entry name" value="OTCace"/>
    <property type="match status" value="1"/>
</dbReference>